<keyword evidence="9" id="KW-1185">Reference proteome</keyword>
<evidence type="ECO:0000256" key="3">
    <source>
        <dbReference type="ARBA" id="ARBA00022597"/>
    </source>
</evidence>
<dbReference type="SUPFAM" id="SSF53850">
    <property type="entry name" value="Periplasmic binding protein-like II"/>
    <property type="match status" value="1"/>
</dbReference>
<sequence length="438" mass="47957">MGKSKSFWLTAVLLLVMSMFLVACGGDSTEETEAPADPDTEEVEDDATDDAEDTEDADVPEKPESLTMWVNDEEAQLDAYEQIVANFEAEYGIDVNITPYSMLEQLDGMSLDGPSGQGPDLFFQPHDRLGDVHLQGLAAELELTDDQAARLAEYNQDAVTAFSYDGIQYGIPAVVETYALFYNTDLVPEAPQTMDKLMEIARDLTGDGQYGFLMEALNFYFVYPFLTGPGGYTFAQDANGVYDASDIGLNNAGSVEGAKTIQAWFEEGLIPHGIDGDILNGLFMEGKAAMVVNGPWAIPDYVNALGDKVKIAPLPEENGERLSSFSGNKGWLVNFYSDNQYWATELALFITNEASSTIYFETAGELPAHTAVNIEDPLMDAIFEQTQYAEPMPNIPEMSQVWEPIGDALTFISQGDDPQEVLDEAVEIIKSEIAIMGQ</sequence>
<evidence type="ECO:0000256" key="4">
    <source>
        <dbReference type="ARBA" id="ARBA00022729"/>
    </source>
</evidence>
<feature type="chain" id="PRO_5045011039" description="Maltodextrin-binding protein" evidence="6">
    <location>
        <begin position="24"/>
        <end position="438"/>
    </location>
</feature>
<comment type="similarity">
    <text evidence="1 6">Belongs to the bacterial solute-binding protein 1 family.</text>
</comment>
<dbReference type="PROSITE" id="PS01037">
    <property type="entry name" value="SBP_BACTERIAL_1"/>
    <property type="match status" value="1"/>
</dbReference>
<evidence type="ECO:0000256" key="2">
    <source>
        <dbReference type="ARBA" id="ARBA00022448"/>
    </source>
</evidence>
<keyword evidence="3 6" id="KW-0762">Sugar transport</keyword>
<evidence type="ECO:0000256" key="1">
    <source>
        <dbReference type="ARBA" id="ARBA00008520"/>
    </source>
</evidence>
<keyword evidence="4 6" id="KW-0732">Signal</keyword>
<keyword evidence="2 6" id="KW-0813">Transport</keyword>
<dbReference type="PRINTS" id="PR00181">
    <property type="entry name" value="MALTOSEBP"/>
</dbReference>
<protein>
    <recommendedName>
        <fullName evidence="5 6">Maltodextrin-binding protein</fullName>
    </recommendedName>
</protein>
<dbReference type="PANTHER" id="PTHR30061">
    <property type="entry name" value="MALTOSE-BINDING PERIPLASMIC PROTEIN"/>
    <property type="match status" value="1"/>
</dbReference>
<comment type="caution">
    <text evidence="8">The sequence shown here is derived from an EMBL/GenBank/DDBJ whole genome shotgun (WGS) entry which is preliminary data.</text>
</comment>
<dbReference type="Proteomes" id="UP001501734">
    <property type="component" value="Unassembled WGS sequence"/>
</dbReference>
<dbReference type="RefSeq" id="WP_344913494.1">
    <property type="nucleotide sequence ID" value="NZ_BAABDL010000133.1"/>
</dbReference>
<dbReference type="Gene3D" id="3.40.190.10">
    <property type="entry name" value="Periplasmic binding protein-like II"/>
    <property type="match status" value="2"/>
</dbReference>
<name>A0ABP7W3C0_9BACI</name>
<dbReference type="InterPro" id="IPR006061">
    <property type="entry name" value="SBP_1_CS"/>
</dbReference>
<keyword evidence="6" id="KW-1003">Cell membrane</keyword>
<feature type="compositionally biased region" description="Acidic residues" evidence="7">
    <location>
        <begin position="28"/>
        <end position="58"/>
    </location>
</feature>
<dbReference type="PANTHER" id="PTHR30061:SF50">
    <property type="entry name" value="MALTOSE_MALTODEXTRIN-BINDING PERIPLASMIC PROTEIN"/>
    <property type="match status" value="1"/>
</dbReference>
<evidence type="ECO:0000256" key="7">
    <source>
        <dbReference type="SAM" id="MobiDB-lite"/>
    </source>
</evidence>
<evidence type="ECO:0000313" key="8">
    <source>
        <dbReference type="EMBL" id="GAA4078633.1"/>
    </source>
</evidence>
<comment type="subcellular location">
    <subcellularLocation>
        <location evidence="6">Cell membrane</location>
        <topology evidence="6">Lipid-anchor</topology>
    </subcellularLocation>
</comment>
<feature type="signal peptide" evidence="6">
    <location>
        <begin position="1"/>
        <end position="23"/>
    </location>
</feature>
<dbReference type="Pfam" id="PF13416">
    <property type="entry name" value="SBP_bac_8"/>
    <property type="match status" value="1"/>
</dbReference>
<evidence type="ECO:0000313" key="9">
    <source>
        <dbReference type="Proteomes" id="UP001501734"/>
    </source>
</evidence>
<reference evidence="9" key="1">
    <citation type="journal article" date="2019" name="Int. J. Syst. Evol. Microbiol.">
        <title>The Global Catalogue of Microorganisms (GCM) 10K type strain sequencing project: providing services to taxonomists for standard genome sequencing and annotation.</title>
        <authorList>
            <consortium name="The Broad Institute Genomics Platform"/>
            <consortium name="The Broad Institute Genome Sequencing Center for Infectious Disease"/>
            <person name="Wu L."/>
            <person name="Ma J."/>
        </authorList>
    </citation>
    <scope>NUCLEOTIDE SEQUENCE [LARGE SCALE GENOMIC DNA]</scope>
    <source>
        <strain evidence="9">JCM 17250</strain>
    </source>
</reference>
<dbReference type="InterPro" id="IPR006059">
    <property type="entry name" value="SBP"/>
</dbReference>
<evidence type="ECO:0000256" key="5">
    <source>
        <dbReference type="ARBA" id="ARBA00030303"/>
    </source>
</evidence>
<accession>A0ABP7W3C0</accession>
<evidence type="ECO:0000256" key="6">
    <source>
        <dbReference type="RuleBase" id="RU365005"/>
    </source>
</evidence>
<gene>
    <name evidence="8" type="ORF">GCM10022410_23810</name>
</gene>
<dbReference type="EMBL" id="BAABDL010000133">
    <property type="protein sequence ID" value="GAA4078633.1"/>
    <property type="molecule type" value="Genomic_DNA"/>
</dbReference>
<keyword evidence="6" id="KW-0472">Membrane</keyword>
<dbReference type="InterPro" id="IPR006060">
    <property type="entry name" value="Maltose/Cyclodextrin-bd"/>
</dbReference>
<keyword evidence="6" id="KW-0449">Lipoprotein</keyword>
<organism evidence="8 9">
    <name type="scientific">Amphibacillus indicireducens</name>
    <dbReference type="NCBI Taxonomy" id="1076330"/>
    <lineage>
        <taxon>Bacteria</taxon>
        <taxon>Bacillati</taxon>
        <taxon>Bacillota</taxon>
        <taxon>Bacilli</taxon>
        <taxon>Bacillales</taxon>
        <taxon>Bacillaceae</taxon>
        <taxon>Amphibacillus</taxon>
    </lineage>
</organism>
<proteinExistence type="inferred from homology"/>
<dbReference type="PROSITE" id="PS51257">
    <property type="entry name" value="PROKAR_LIPOPROTEIN"/>
    <property type="match status" value="1"/>
</dbReference>
<feature type="region of interest" description="Disordered" evidence="7">
    <location>
        <begin position="27"/>
        <end position="64"/>
    </location>
</feature>